<feature type="transmembrane region" description="Helical" evidence="1">
    <location>
        <begin position="60"/>
        <end position="83"/>
    </location>
</feature>
<evidence type="ECO:0000313" key="2">
    <source>
        <dbReference type="EMBL" id="CAD5233611.1"/>
    </source>
</evidence>
<keyword evidence="4" id="KW-1185">Reference proteome</keyword>
<dbReference type="EMBL" id="CAJFCV020000006">
    <property type="protein sequence ID" value="CAG9128919.1"/>
    <property type="molecule type" value="Genomic_DNA"/>
</dbReference>
<feature type="transmembrane region" description="Helical" evidence="1">
    <location>
        <begin position="146"/>
        <end position="174"/>
    </location>
</feature>
<dbReference type="Proteomes" id="UP000659654">
    <property type="component" value="Unassembled WGS sequence"/>
</dbReference>
<feature type="transmembrane region" description="Helical" evidence="1">
    <location>
        <begin position="250"/>
        <end position="273"/>
    </location>
</feature>
<dbReference type="EMBL" id="CAJFDI010000006">
    <property type="protein sequence ID" value="CAD5233611.1"/>
    <property type="molecule type" value="Genomic_DNA"/>
</dbReference>
<name>A0A1I7RJJ4_BURXY</name>
<keyword evidence="1" id="KW-0812">Transmembrane</keyword>
<dbReference type="AlphaFoldDB" id="A0A1I7RJJ4"/>
<sequence length="344" mass="39569">MLGVLLPNDSLASDKDRAVMMIADKIHTFAVYGEIVQGALCYVVNVIFCHRFIRASRWHINFRVLLVATNFMTSLLATVHPLVHIIPFDKTPFDNKKYWEAFVLYFLHFIIHITIAFAHVKFLVLGYERWVAFKDRSSYEQRGYDLAVRLIVVTISLLIGIIVIKAIIFLNFGTDKSMDQKLLKIFTVHESKEYFAVSFFLTFLSSTTGIAELCLLQFQAPKLCYKGQTLSENFEIRQTAAITKLMSPMLTGYAITLVAAFATICVYPVFLHFYPDNEVVTEAVYQTCCQVDYFIVSCYSMATSIYIVKLGKRNPNSVFFKTNPYVQEKEDQNAHFEVLFETWK</sequence>
<accession>A0A1I7RJJ4</accession>
<evidence type="ECO:0000313" key="4">
    <source>
        <dbReference type="Proteomes" id="UP000659654"/>
    </source>
</evidence>
<evidence type="ECO:0000313" key="5">
    <source>
        <dbReference type="WBParaSite" id="BXY_0087600.1"/>
    </source>
</evidence>
<reference evidence="5" key="1">
    <citation type="submission" date="2016-11" db="UniProtKB">
        <authorList>
            <consortium name="WormBaseParasite"/>
        </authorList>
    </citation>
    <scope>IDENTIFICATION</scope>
</reference>
<protein>
    <submittedName>
        <fullName evidence="2">(pine wood nematode) hypothetical protein</fullName>
    </submittedName>
</protein>
<feature type="transmembrane region" description="Helical" evidence="1">
    <location>
        <begin position="293"/>
        <end position="311"/>
    </location>
</feature>
<evidence type="ECO:0000313" key="3">
    <source>
        <dbReference type="Proteomes" id="UP000095284"/>
    </source>
</evidence>
<reference evidence="2" key="2">
    <citation type="submission" date="2020-09" db="EMBL/GenBank/DDBJ databases">
        <authorList>
            <person name="Kikuchi T."/>
        </authorList>
    </citation>
    <scope>NUCLEOTIDE SEQUENCE</scope>
    <source>
        <strain evidence="2">Ka4C1</strain>
    </source>
</reference>
<proteinExistence type="predicted"/>
<feature type="transmembrane region" description="Helical" evidence="1">
    <location>
        <begin position="29"/>
        <end position="48"/>
    </location>
</feature>
<organism evidence="3 5">
    <name type="scientific">Bursaphelenchus xylophilus</name>
    <name type="common">Pinewood nematode worm</name>
    <name type="synonym">Aphelenchoides xylophilus</name>
    <dbReference type="NCBI Taxonomy" id="6326"/>
    <lineage>
        <taxon>Eukaryota</taxon>
        <taxon>Metazoa</taxon>
        <taxon>Ecdysozoa</taxon>
        <taxon>Nematoda</taxon>
        <taxon>Chromadorea</taxon>
        <taxon>Rhabditida</taxon>
        <taxon>Tylenchina</taxon>
        <taxon>Tylenchomorpha</taxon>
        <taxon>Aphelenchoidea</taxon>
        <taxon>Aphelenchoididae</taxon>
        <taxon>Bursaphelenchus</taxon>
    </lineage>
</organism>
<evidence type="ECO:0000256" key="1">
    <source>
        <dbReference type="SAM" id="Phobius"/>
    </source>
</evidence>
<feature type="transmembrane region" description="Helical" evidence="1">
    <location>
        <begin position="103"/>
        <end position="125"/>
    </location>
</feature>
<gene>
    <name evidence="2" type="ORF">BXYJ_LOCUS13702</name>
</gene>
<feature type="transmembrane region" description="Helical" evidence="1">
    <location>
        <begin position="194"/>
        <end position="216"/>
    </location>
</feature>
<keyword evidence="1" id="KW-0472">Membrane</keyword>
<dbReference type="Proteomes" id="UP000095284">
    <property type="component" value="Unplaced"/>
</dbReference>
<dbReference type="Proteomes" id="UP000582659">
    <property type="component" value="Unassembled WGS sequence"/>
</dbReference>
<dbReference type="WBParaSite" id="BXY_0087600.1">
    <property type="protein sequence ID" value="BXY_0087600.1"/>
    <property type="gene ID" value="BXY_0087600"/>
</dbReference>
<keyword evidence="1" id="KW-1133">Transmembrane helix</keyword>